<comment type="subunit">
    <text evidence="11">Monomer.</text>
</comment>
<comment type="subcellular location">
    <subcellularLocation>
        <location evidence="11">Cytoplasm</location>
    </subcellularLocation>
</comment>
<keyword evidence="5 11" id="KW-0479">Metal-binding</keyword>
<protein>
    <recommendedName>
        <fullName evidence="11">Stress response kinase A</fullName>
        <ecNumber evidence="11">2.7.11.1</ecNumber>
    </recommendedName>
    <alternativeName>
        <fullName evidence="11">Serine/threonine-protein kinase SrkA</fullName>
    </alternativeName>
</protein>
<evidence type="ECO:0000313" key="14">
    <source>
        <dbReference type="Proteomes" id="UP000231701"/>
    </source>
</evidence>
<feature type="active site" description="Proton acceptor" evidence="11">
    <location>
        <position position="202"/>
    </location>
</feature>
<evidence type="ECO:0000256" key="3">
    <source>
        <dbReference type="ARBA" id="ARBA00022553"/>
    </source>
</evidence>
<reference evidence="13 14" key="1">
    <citation type="submission" date="2016-12" db="EMBL/GenBank/DDBJ databases">
        <title>Isolation and genomic insights into novel planktonic Zetaproteobacteria from stratified waters of the Chesapeake Bay.</title>
        <authorList>
            <person name="McAllister S.M."/>
            <person name="Kato S."/>
            <person name="Chan C.S."/>
            <person name="Chiu B.K."/>
            <person name="Field E.K."/>
        </authorList>
    </citation>
    <scope>NUCLEOTIDE SEQUENCE [LARGE SCALE GENOMIC DNA]</scope>
    <source>
        <strain evidence="13 14">CP-5</strain>
    </source>
</reference>
<comment type="catalytic activity">
    <reaction evidence="11">
        <text>L-seryl-[protein] + ATP = O-phospho-L-seryl-[protein] + ADP + H(+)</text>
        <dbReference type="Rhea" id="RHEA:17989"/>
        <dbReference type="Rhea" id="RHEA-COMP:9863"/>
        <dbReference type="Rhea" id="RHEA-COMP:11604"/>
        <dbReference type="ChEBI" id="CHEBI:15378"/>
        <dbReference type="ChEBI" id="CHEBI:29999"/>
        <dbReference type="ChEBI" id="CHEBI:30616"/>
        <dbReference type="ChEBI" id="CHEBI:83421"/>
        <dbReference type="ChEBI" id="CHEBI:456216"/>
        <dbReference type="EC" id="2.7.11.1"/>
    </reaction>
</comment>
<evidence type="ECO:0000256" key="8">
    <source>
        <dbReference type="ARBA" id="ARBA00022840"/>
    </source>
</evidence>
<keyword evidence="10 11" id="KW-0346">Stress response</keyword>
<dbReference type="Gene3D" id="1.10.510.10">
    <property type="entry name" value="Transferase(Phosphotransferase) domain 1"/>
    <property type="match status" value="1"/>
</dbReference>
<evidence type="ECO:0000256" key="11">
    <source>
        <dbReference type="HAMAP-Rule" id="MF_01497"/>
    </source>
</evidence>
<dbReference type="Proteomes" id="UP000231701">
    <property type="component" value="Chromosome"/>
</dbReference>
<keyword evidence="14" id="KW-1185">Reference proteome</keyword>
<comment type="cofactor">
    <cofactor evidence="11">
        <name>Mg(2+)</name>
        <dbReference type="ChEBI" id="CHEBI:18420"/>
    </cofactor>
</comment>
<dbReference type="GO" id="GO:0005524">
    <property type="term" value="F:ATP binding"/>
    <property type="evidence" value="ECO:0007669"/>
    <property type="project" value="UniProtKB-UniRule"/>
</dbReference>
<dbReference type="AlphaFoldDB" id="A0A2K8KYW0"/>
<evidence type="ECO:0000256" key="4">
    <source>
        <dbReference type="ARBA" id="ARBA00022679"/>
    </source>
</evidence>
<evidence type="ECO:0000313" key="13">
    <source>
        <dbReference type="EMBL" id="ATX78701.1"/>
    </source>
</evidence>
<dbReference type="PANTHER" id="PTHR39573:SF1">
    <property type="entry name" value="STRESS RESPONSE KINASE A"/>
    <property type="match status" value="1"/>
</dbReference>
<dbReference type="EC" id="2.7.11.1" evidence="11"/>
<feature type="binding site" evidence="11">
    <location>
        <position position="224"/>
    </location>
    <ligand>
        <name>Mg(2+)</name>
        <dbReference type="ChEBI" id="CHEBI:18420"/>
    </ligand>
</feature>
<sequence>MKQDERDSFFRLGPEQILQAVESAGYDCAGQLLALNSYENRVYLVGVESGSLVAKFYRPNRWSDAAILEEHAFTLELADLDIPAVPPIVIDGSTLFHFQNYRFSLYPLKAGRAPDLESKEQLEQLGRYIGRIHALGTTCSFKHRPTLDVHTFGDDSCEFLLENGFIPPELEAAYESVAKDLLDVIELRFESINPELIRLHGDGHQGNILWEAKDYGLGGPYIIDFDDARMGPAIQDLWMFLSGDNAQVNATLDILLTAYTQFHDFDTSELSLIEPLRTLRIMHHAAWMARRWDDPAFKYAFPWFNTQSYWEQHVLILKEQMGAMQEPPPQWI</sequence>
<dbReference type="Pfam" id="PF01636">
    <property type="entry name" value="APH"/>
    <property type="match status" value="1"/>
</dbReference>
<keyword evidence="9 11" id="KW-0460">Magnesium</keyword>
<evidence type="ECO:0000256" key="5">
    <source>
        <dbReference type="ARBA" id="ARBA00022723"/>
    </source>
</evidence>
<evidence type="ECO:0000256" key="1">
    <source>
        <dbReference type="ARBA" id="ARBA00022490"/>
    </source>
</evidence>
<evidence type="ECO:0000259" key="12">
    <source>
        <dbReference type="Pfam" id="PF01636"/>
    </source>
</evidence>
<organism evidence="13 14">
    <name type="scientific">Mariprofundus aestuarium</name>
    <dbReference type="NCBI Taxonomy" id="1921086"/>
    <lineage>
        <taxon>Bacteria</taxon>
        <taxon>Pseudomonadati</taxon>
        <taxon>Pseudomonadota</taxon>
        <taxon>Candidatius Mariprofundia</taxon>
        <taxon>Mariprofundales</taxon>
        <taxon>Mariprofundaceae</taxon>
        <taxon>Mariprofundus</taxon>
    </lineage>
</organism>
<keyword evidence="3 11" id="KW-0597">Phosphoprotein</keyword>
<dbReference type="InterPro" id="IPR032882">
    <property type="entry name" value="SrkA/RdoA"/>
</dbReference>
<keyword evidence="4 11" id="KW-0808">Transferase</keyword>
<accession>A0A2K8KYW0</accession>
<dbReference type="GO" id="GO:0000287">
    <property type="term" value="F:magnesium ion binding"/>
    <property type="evidence" value="ECO:0007669"/>
    <property type="project" value="UniProtKB-UniRule"/>
</dbReference>
<comment type="function">
    <text evidence="11">A protein kinase that phosphorylates Ser and Thr residues. Probably acts to suppress the effects of stress linked to accumulation of reactive oxygen species. Probably involved in the extracytoplasmic stress response.</text>
</comment>
<dbReference type="OrthoDB" id="5288883at2"/>
<dbReference type="GO" id="GO:0005737">
    <property type="term" value="C:cytoplasm"/>
    <property type="evidence" value="ECO:0007669"/>
    <property type="project" value="UniProtKB-SubCell"/>
</dbReference>
<dbReference type="EMBL" id="CP018799">
    <property type="protein sequence ID" value="ATX78701.1"/>
    <property type="molecule type" value="Genomic_DNA"/>
</dbReference>
<dbReference type="InterPro" id="IPR011009">
    <property type="entry name" value="Kinase-like_dom_sf"/>
</dbReference>
<feature type="binding site" evidence="11">
    <location>
        <position position="207"/>
    </location>
    <ligand>
        <name>Mg(2+)</name>
        <dbReference type="ChEBI" id="CHEBI:18420"/>
    </ligand>
</feature>
<dbReference type="GO" id="GO:0004674">
    <property type="term" value="F:protein serine/threonine kinase activity"/>
    <property type="evidence" value="ECO:0007669"/>
    <property type="project" value="UniProtKB-UniRule"/>
</dbReference>
<dbReference type="InterPro" id="IPR002575">
    <property type="entry name" value="Aminoglycoside_PTrfase"/>
</dbReference>
<evidence type="ECO:0000256" key="2">
    <source>
        <dbReference type="ARBA" id="ARBA00022527"/>
    </source>
</evidence>
<dbReference type="HAMAP" id="MF_01497">
    <property type="entry name" value="SrkA_kinase"/>
    <property type="match status" value="1"/>
</dbReference>
<name>A0A2K8KYW0_MARES</name>
<dbReference type="GO" id="GO:0106310">
    <property type="term" value="F:protein serine kinase activity"/>
    <property type="evidence" value="ECO:0007669"/>
    <property type="project" value="RHEA"/>
</dbReference>
<feature type="active site" evidence="11">
    <location>
        <position position="224"/>
    </location>
</feature>
<comment type="catalytic activity">
    <reaction evidence="11">
        <text>L-threonyl-[protein] + ATP = O-phospho-L-threonyl-[protein] + ADP + H(+)</text>
        <dbReference type="Rhea" id="RHEA:46608"/>
        <dbReference type="Rhea" id="RHEA-COMP:11060"/>
        <dbReference type="Rhea" id="RHEA-COMP:11605"/>
        <dbReference type="ChEBI" id="CHEBI:15378"/>
        <dbReference type="ChEBI" id="CHEBI:30013"/>
        <dbReference type="ChEBI" id="CHEBI:30616"/>
        <dbReference type="ChEBI" id="CHEBI:61977"/>
        <dbReference type="ChEBI" id="CHEBI:456216"/>
        <dbReference type="EC" id="2.7.11.1"/>
    </reaction>
</comment>
<evidence type="ECO:0000256" key="9">
    <source>
        <dbReference type="ARBA" id="ARBA00022842"/>
    </source>
</evidence>
<keyword evidence="2 11" id="KW-0723">Serine/threonine-protein kinase</keyword>
<evidence type="ECO:0000256" key="6">
    <source>
        <dbReference type="ARBA" id="ARBA00022741"/>
    </source>
</evidence>
<keyword evidence="8 11" id="KW-0067">ATP-binding</keyword>
<evidence type="ECO:0000256" key="7">
    <source>
        <dbReference type="ARBA" id="ARBA00022777"/>
    </source>
</evidence>
<dbReference type="KEGG" id="maes:Ga0123461_0249"/>
<dbReference type="Gene3D" id="1.20.1270.170">
    <property type="match status" value="1"/>
</dbReference>
<proteinExistence type="inferred from homology"/>
<comment type="similarity">
    <text evidence="11">Belongs to the SrkA/RdoA protein kinase family.</text>
</comment>
<dbReference type="NCBIfam" id="NF008738">
    <property type="entry name" value="PRK11768.1"/>
    <property type="match status" value="1"/>
</dbReference>
<dbReference type="Gene3D" id="3.30.200.70">
    <property type="match status" value="1"/>
</dbReference>
<keyword evidence="6 11" id="KW-0547">Nucleotide-binding</keyword>
<feature type="domain" description="Aminoglycoside phosphotransferase" evidence="12">
    <location>
        <begin position="36"/>
        <end position="265"/>
    </location>
</feature>
<evidence type="ECO:0000256" key="10">
    <source>
        <dbReference type="ARBA" id="ARBA00023016"/>
    </source>
</evidence>
<dbReference type="RefSeq" id="WP_100276682.1">
    <property type="nucleotide sequence ID" value="NZ_CP018799.1"/>
</dbReference>
<feature type="site" description="ATP" evidence="11">
    <location>
        <position position="37"/>
    </location>
</feature>
<keyword evidence="7 11" id="KW-0418">Kinase</keyword>
<keyword evidence="1 11" id="KW-0963">Cytoplasm</keyword>
<gene>
    <name evidence="11" type="primary">srkA</name>
    <name evidence="13" type="ORF">Ga0123461_0249</name>
</gene>
<dbReference type="PANTHER" id="PTHR39573">
    <property type="entry name" value="STRESS RESPONSE KINASE A"/>
    <property type="match status" value="1"/>
</dbReference>
<dbReference type="SUPFAM" id="SSF56112">
    <property type="entry name" value="Protein kinase-like (PK-like)"/>
    <property type="match status" value="1"/>
</dbReference>